<evidence type="ECO:0000256" key="1">
    <source>
        <dbReference type="ARBA" id="ARBA00022723"/>
    </source>
</evidence>
<evidence type="ECO:0000259" key="7">
    <source>
        <dbReference type="PROSITE" id="PS50158"/>
    </source>
</evidence>
<dbReference type="Gene3D" id="4.10.60.10">
    <property type="entry name" value="Zinc finger, CCHC-type"/>
    <property type="match status" value="1"/>
</dbReference>
<feature type="region of interest" description="Disordered" evidence="6">
    <location>
        <begin position="248"/>
        <end position="272"/>
    </location>
</feature>
<reference evidence="8 9" key="1">
    <citation type="journal article" date="2020" name="bioRxiv">
        <title>Sequence and annotation of 42 cannabis genomes reveals extensive copy number variation in cannabinoid synthesis and pathogen resistance genes.</title>
        <authorList>
            <person name="Mckernan K.J."/>
            <person name="Helbert Y."/>
            <person name="Kane L.T."/>
            <person name="Ebling H."/>
            <person name="Zhang L."/>
            <person name="Liu B."/>
            <person name="Eaton Z."/>
            <person name="Mclaughlin S."/>
            <person name="Kingan S."/>
            <person name="Baybayan P."/>
            <person name="Concepcion G."/>
            <person name="Jordan M."/>
            <person name="Riva A."/>
            <person name="Barbazuk W."/>
            <person name="Harkins T."/>
        </authorList>
    </citation>
    <scope>NUCLEOTIDE SEQUENCE [LARGE SCALE GENOMIC DNA]</scope>
    <source>
        <strain evidence="9">cv. Jamaican Lion 4</strain>
        <tissue evidence="8">Leaf</tissue>
    </source>
</reference>
<evidence type="ECO:0000256" key="4">
    <source>
        <dbReference type="ARBA" id="ARBA00022833"/>
    </source>
</evidence>
<evidence type="ECO:0000313" key="8">
    <source>
        <dbReference type="EMBL" id="KAF4375429.1"/>
    </source>
</evidence>
<dbReference type="InterPro" id="IPR036875">
    <property type="entry name" value="Znf_CCHC_sf"/>
</dbReference>
<keyword evidence="1" id="KW-0479">Metal-binding</keyword>
<dbReference type="EMBL" id="JAATIP010000090">
    <property type="protein sequence ID" value="KAF4375429.1"/>
    <property type="molecule type" value="Genomic_DNA"/>
</dbReference>
<dbReference type="PANTHER" id="PTHR47103:SF8">
    <property type="entry name" value="DNA-BINDING PROTEIN"/>
    <property type="match status" value="1"/>
</dbReference>
<keyword evidence="4" id="KW-0862">Zinc</keyword>
<dbReference type="Pfam" id="PF00098">
    <property type="entry name" value="zf-CCHC"/>
    <property type="match status" value="2"/>
</dbReference>
<evidence type="ECO:0000256" key="3">
    <source>
        <dbReference type="ARBA" id="ARBA00022771"/>
    </source>
</evidence>
<dbReference type="InterPro" id="IPR001878">
    <property type="entry name" value="Znf_CCHC"/>
</dbReference>
<keyword evidence="2" id="KW-0677">Repeat</keyword>
<dbReference type="GO" id="GO:0003676">
    <property type="term" value="F:nucleic acid binding"/>
    <property type="evidence" value="ECO:0007669"/>
    <property type="project" value="InterPro"/>
</dbReference>
<organism evidence="8 9">
    <name type="scientific">Cannabis sativa</name>
    <name type="common">Hemp</name>
    <name type="synonym">Marijuana</name>
    <dbReference type="NCBI Taxonomy" id="3483"/>
    <lineage>
        <taxon>Eukaryota</taxon>
        <taxon>Viridiplantae</taxon>
        <taxon>Streptophyta</taxon>
        <taxon>Embryophyta</taxon>
        <taxon>Tracheophyta</taxon>
        <taxon>Spermatophyta</taxon>
        <taxon>Magnoliopsida</taxon>
        <taxon>eudicotyledons</taxon>
        <taxon>Gunneridae</taxon>
        <taxon>Pentapetalae</taxon>
        <taxon>rosids</taxon>
        <taxon>fabids</taxon>
        <taxon>Rosales</taxon>
        <taxon>Cannabaceae</taxon>
        <taxon>Cannabis</taxon>
    </lineage>
</organism>
<feature type="compositionally biased region" description="Gly residues" evidence="6">
    <location>
        <begin position="262"/>
        <end position="272"/>
    </location>
</feature>
<evidence type="ECO:0000256" key="5">
    <source>
        <dbReference type="PROSITE-ProRule" id="PRU00047"/>
    </source>
</evidence>
<dbReference type="Proteomes" id="UP000525078">
    <property type="component" value="Unassembled WGS sequence"/>
</dbReference>
<name>A0A7J6G092_CANSA</name>
<dbReference type="AlphaFoldDB" id="A0A7J6G092"/>
<dbReference type="GO" id="GO:0008270">
    <property type="term" value="F:zinc ion binding"/>
    <property type="evidence" value="ECO:0007669"/>
    <property type="project" value="UniProtKB-KW"/>
</dbReference>
<dbReference type="SMART" id="SM00343">
    <property type="entry name" value="ZnF_C2HC"/>
    <property type="match status" value="2"/>
</dbReference>
<gene>
    <name evidence="8" type="ORF">F8388_024088</name>
</gene>
<keyword evidence="3 5" id="KW-0863">Zinc-finger</keyword>
<protein>
    <recommendedName>
        <fullName evidence="7">CCHC-type domain-containing protein</fullName>
    </recommendedName>
</protein>
<proteinExistence type="predicted"/>
<evidence type="ECO:0000256" key="2">
    <source>
        <dbReference type="ARBA" id="ARBA00022737"/>
    </source>
</evidence>
<accession>A0A7J6G092</accession>
<sequence>LAKILIIFLEENKNYILKLSNLYNPSLPYSLSICSIPSVALPHFLISLVQYEIFSRAGPSIPGITRFKLMLDVLMKDVVFPVGKGKEETAATAEAEAGAGAGALWIVKSVLIAFHIVIPLTEEIHVGVSAETICARTASDQAILPGNAQMLLFVTTVIFLDVTDAIALAHCHRMHHKSLCWNCREPGHMANNCPNEGIATPVGRQDIVLESVQLQLCPLEGPVTWHVIVQMIPSAICATYLDTSPDSAPKPTFSESVEEEVCGGGGGGGGGRSSGYRDIVCRNCQQLGHMSRGLHGALDDLPQLRGTGSPCIRVPSGRFMDHRYSRRY</sequence>
<dbReference type="PROSITE" id="PS50158">
    <property type="entry name" value="ZF_CCHC"/>
    <property type="match status" value="1"/>
</dbReference>
<comment type="caution">
    <text evidence="8">The sequence shown here is derived from an EMBL/GenBank/DDBJ whole genome shotgun (WGS) entry which is preliminary data.</text>
</comment>
<feature type="non-terminal residue" evidence="8">
    <location>
        <position position="1"/>
    </location>
</feature>
<evidence type="ECO:0000313" key="9">
    <source>
        <dbReference type="Proteomes" id="UP000525078"/>
    </source>
</evidence>
<dbReference type="PANTHER" id="PTHR47103">
    <property type="entry name" value="DNA-BINDING PROTEIN"/>
    <property type="match status" value="1"/>
</dbReference>
<feature type="domain" description="CCHC-type" evidence="7">
    <location>
        <begin position="180"/>
        <end position="195"/>
    </location>
</feature>
<evidence type="ECO:0000256" key="6">
    <source>
        <dbReference type="SAM" id="MobiDB-lite"/>
    </source>
</evidence>
<dbReference type="SUPFAM" id="SSF57756">
    <property type="entry name" value="Retrovirus zinc finger-like domains"/>
    <property type="match status" value="1"/>
</dbReference>